<feature type="transmembrane region" description="Helical" evidence="7">
    <location>
        <begin position="50"/>
        <end position="71"/>
    </location>
</feature>
<feature type="transmembrane region" description="Helical" evidence="7">
    <location>
        <begin position="91"/>
        <end position="114"/>
    </location>
</feature>
<dbReference type="GO" id="GO:0015297">
    <property type="term" value="F:antiporter activity"/>
    <property type="evidence" value="ECO:0007669"/>
    <property type="project" value="InterPro"/>
</dbReference>
<feature type="transmembrane region" description="Helical" evidence="7">
    <location>
        <begin position="134"/>
        <end position="153"/>
    </location>
</feature>
<feature type="transmembrane region" description="Helical" evidence="7">
    <location>
        <begin position="390"/>
        <end position="413"/>
    </location>
</feature>
<dbReference type="NCBIfam" id="TIGR00797">
    <property type="entry name" value="matE"/>
    <property type="match status" value="1"/>
</dbReference>
<keyword evidence="9" id="KW-1185">Reference proteome</keyword>
<keyword evidence="6 7" id="KW-0472">Membrane</keyword>
<dbReference type="RefSeq" id="WP_106052571.1">
    <property type="nucleotide sequence ID" value="NZ_CALXOB010000054.1"/>
</dbReference>
<dbReference type="PANTHER" id="PTHR43549">
    <property type="entry name" value="MULTIDRUG RESISTANCE PROTEIN YPNP-RELATED"/>
    <property type="match status" value="1"/>
</dbReference>
<dbReference type="GO" id="GO:0042910">
    <property type="term" value="F:xenobiotic transmembrane transporter activity"/>
    <property type="evidence" value="ECO:0007669"/>
    <property type="project" value="InterPro"/>
</dbReference>
<dbReference type="GO" id="GO:0005886">
    <property type="term" value="C:plasma membrane"/>
    <property type="evidence" value="ECO:0007669"/>
    <property type="project" value="UniProtKB-SubCell"/>
</dbReference>
<reference evidence="8 9" key="1">
    <citation type="submission" date="2019-08" db="EMBL/GenBank/DDBJ databases">
        <title>In-depth cultivation of the pig gut microbiome towards novel bacterial diversity and tailored functional studies.</title>
        <authorList>
            <person name="Wylensek D."/>
            <person name="Hitch T.C.A."/>
            <person name="Clavel T."/>
        </authorList>
    </citation>
    <scope>NUCLEOTIDE SEQUENCE [LARGE SCALE GENOMIC DNA]</scope>
    <source>
        <strain evidence="8 9">BBE-744-WT-12</strain>
    </source>
</reference>
<organism evidence="8 9">
    <name type="scientific">Victivallis lenta</name>
    <dbReference type="NCBI Taxonomy" id="2606640"/>
    <lineage>
        <taxon>Bacteria</taxon>
        <taxon>Pseudomonadati</taxon>
        <taxon>Lentisphaerota</taxon>
        <taxon>Lentisphaeria</taxon>
        <taxon>Victivallales</taxon>
        <taxon>Victivallaceae</taxon>
        <taxon>Victivallis</taxon>
    </lineage>
</organism>
<feature type="transmembrane region" description="Helical" evidence="7">
    <location>
        <begin position="287"/>
        <end position="305"/>
    </location>
</feature>
<dbReference type="PIRSF" id="PIRSF006603">
    <property type="entry name" value="DinF"/>
    <property type="match status" value="1"/>
</dbReference>
<comment type="caution">
    <text evidence="8">The sequence shown here is derived from an EMBL/GenBank/DDBJ whole genome shotgun (WGS) entry which is preliminary data.</text>
</comment>
<evidence type="ECO:0000256" key="7">
    <source>
        <dbReference type="SAM" id="Phobius"/>
    </source>
</evidence>
<feature type="transmembrane region" description="Helical" evidence="7">
    <location>
        <begin position="326"/>
        <end position="346"/>
    </location>
</feature>
<feature type="transmembrane region" description="Helical" evidence="7">
    <location>
        <begin position="21"/>
        <end position="38"/>
    </location>
</feature>
<proteinExistence type="predicted"/>
<dbReference type="InterPro" id="IPR002528">
    <property type="entry name" value="MATE_fam"/>
</dbReference>
<evidence type="ECO:0000313" key="9">
    <source>
        <dbReference type="Proteomes" id="UP000435649"/>
    </source>
</evidence>
<protein>
    <submittedName>
        <fullName evidence="8">MATE family efflux transporter</fullName>
    </submittedName>
</protein>
<feature type="transmembrane region" description="Helical" evidence="7">
    <location>
        <begin position="165"/>
        <end position="189"/>
    </location>
</feature>
<keyword evidence="5 7" id="KW-1133">Transmembrane helix</keyword>
<dbReference type="InterPro" id="IPR052031">
    <property type="entry name" value="Membrane_Transporter-Flippase"/>
</dbReference>
<sequence length="472" mass="50678">MRNRFTSSYIDGPIGSTMLRTACSMLAGTLAISGYNIADTWFVSSLGTDQLAAMGFTFPVIMLIGCVYRGLCVGVMTPTAHSLGGGRRPEAARLVTSGLMLMMLASLAIGTAGALTIEPTFRLCGAGSNVMTYIVQYMLIWYFGSFTGTLGMAGNDLLIAAGDSFTASMLMLFGLGLNVLLDPLFIFGWCGFPVMGIAGAALATVISQAVCGIVALRLLYSRHRLIASPRIPRDTLGKAWKTIIRFAVPATLGMLLMPIGSAVITRIVASFGDAAVAATAAASRLEVVAFIFPMALGIALMPMVAQNYGARRFDRINQCRRFAMRFAGGFLLTMAVIYFFAAPYVVGWFSKDPEVQRIMILYLRIVSFGFAAVEIHRFSGFFFTGCGRPAAAAFLNALRVVVFLVPFSLLALWAGSLVLVFWARLAADLLAGGIACYAARRMTRNLPEEPFGKPQETPAEFQAEAVNESAEL</sequence>
<feature type="transmembrane region" description="Helical" evidence="7">
    <location>
        <begin position="358"/>
        <end position="378"/>
    </location>
</feature>
<dbReference type="Proteomes" id="UP000435649">
    <property type="component" value="Unassembled WGS sequence"/>
</dbReference>
<evidence type="ECO:0000256" key="2">
    <source>
        <dbReference type="ARBA" id="ARBA00022448"/>
    </source>
</evidence>
<evidence type="ECO:0000256" key="6">
    <source>
        <dbReference type="ARBA" id="ARBA00023136"/>
    </source>
</evidence>
<evidence type="ECO:0000313" key="8">
    <source>
        <dbReference type="EMBL" id="MST96697.1"/>
    </source>
</evidence>
<dbReference type="EMBL" id="VUNS01000005">
    <property type="protein sequence ID" value="MST96697.1"/>
    <property type="molecule type" value="Genomic_DNA"/>
</dbReference>
<feature type="transmembrane region" description="Helical" evidence="7">
    <location>
        <begin position="195"/>
        <end position="220"/>
    </location>
</feature>
<dbReference type="Pfam" id="PF01554">
    <property type="entry name" value="MatE"/>
    <property type="match status" value="2"/>
</dbReference>
<gene>
    <name evidence="8" type="ORF">FYJ85_06520</name>
</gene>
<evidence type="ECO:0000256" key="4">
    <source>
        <dbReference type="ARBA" id="ARBA00022692"/>
    </source>
</evidence>
<dbReference type="PANTHER" id="PTHR43549:SF3">
    <property type="entry name" value="MULTIDRUG RESISTANCE PROTEIN YPNP-RELATED"/>
    <property type="match status" value="1"/>
</dbReference>
<accession>A0A844FZH7</accession>
<dbReference type="InterPro" id="IPR048279">
    <property type="entry name" value="MdtK-like"/>
</dbReference>
<keyword evidence="4 7" id="KW-0812">Transmembrane</keyword>
<dbReference type="AlphaFoldDB" id="A0A844FZH7"/>
<keyword evidence="2" id="KW-0813">Transport</keyword>
<keyword evidence="3" id="KW-1003">Cell membrane</keyword>
<evidence type="ECO:0000256" key="3">
    <source>
        <dbReference type="ARBA" id="ARBA00022475"/>
    </source>
</evidence>
<name>A0A844FZH7_9BACT</name>
<feature type="transmembrane region" description="Helical" evidence="7">
    <location>
        <begin position="243"/>
        <end position="267"/>
    </location>
</feature>
<evidence type="ECO:0000256" key="1">
    <source>
        <dbReference type="ARBA" id="ARBA00004651"/>
    </source>
</evidence>
<comment type="subcellular location">
    <subcellularLocation>
        <location evidence="1">Cell membrane</location>
        <topology evidence="1">Multi-pass membrane protein</topology>
    </subcellularLocation>
</comment>
<evidence type="ECO:0000256" key="5">
    <source>
        <dbReference type="ARBA" id="ARBA00022989"/>
    </source>
</evidence>